<gene>
    <name evidence="2" type="ORF">ELE36_19415</name>
</gene>
<dbReference type="Pfam" id="PF09980">
    <property type="entry name" value="DUF2214"/>
    <property type="match status" value="1"/>
</dbReference>
<dbReference type="Proteomes" id="UP000291562">
    <property type="component" value="Chromosome"/>
</dbReference>
<dbReference type="AlphaFoldDB" id="A0A411HPE9"/>
<keyword evidence="1" id="KW-0472">Membrane</keyword>
<sequence length="152" mass="17117">MIIDAVLAYLHFLSIFFLAFTLLREWALLRGGPPALDIKALVRTDRHYLYAAIAVLASGLGRVLLGIKPWAFYAHNPVLHVKIGLFVLIGILSIQPTLAFIRWRRAQAADADYRVAPNDWRFVRRMLLIELHLLALIPLLATLMARGVGLHS</sequence>
<keyword evidence="1" id="KW-1133">Transmembrane helix</keyword>
<feature type="transmembrane region" description="Helical" evidence="1">
    <location>
        <begin position="79"/>
        <end position="101"/>
    </location>
</feature>
<protein>
    <submittedName>
        <fullName evidence="2">DUF2214 family protein</fullName>
    </submittedName>
</protein>
<dbReference type="EMBL" id="CP035704">
    <property type="protein sequence ID" value="QBB72363.1"/>
    <property type="molecule type" value="Genomic_DNA"/>
</dbReference>
<proteinExistence type="predicted"/>
<keyword evidence="1" id="KW-0812">Transmembrane</keyword>
<evidence type="ECO:0000313" key="3">
    <source>
        <dbReference type="Proteomes" id="UP000291562"/>
    </source>
</evidence>
<feature type="transmembrane region" description="Helical" evidence="1">
    <location>
        <begin position="122"/>
        <end position="145"/>
    </location>
</feature>
<reference evidence="2 3" key="1">
    <citation type="submission" date="2019-01" db="EMBL/GenBank/DDBJ databases">
        <title>Pseudolysobacter antarctica gen. nov., sp. nov., isolated from Fildes Peninsula, Antarctica.</title>
        <authorList>
            <person name="Wei Z."/>
            <person name="Peng F."/>
        </authorList>
    </citation>
    <scope>NUCLEOTIDE SEQUENCE [LARGE SCALE GENOMIC DNA]</scope>
    <source>
        <strain evidence="2 3">AQ6-296</strain>
    </source>
</reference>
<dbReference type="OrthoDB" id="826511at2"/>
<dbReference type="InterPro" id="IPR018706">
    <property type="entry name" value="DUF2214_membrane"/>
</dbReference>
<name>A0A411HPE9_9GAMM</name>
<feature type="transmembrane region" description="Helical" evidence="1">
    <location>
        <begin position="6"/>
        <end position="27"/>
    </location>
</feature>
<organism evidence="2 3">
    <name type="scientific">Pseudolysobacter antarcticus</name>
    <dbReference type="NCBI Taxonomy" id="2511995"/>
    <lineage>
        <taxon>Bacteria</taxon>
        <taxon>Pseudomonadati</taxon>
        <taxon>Pseudomonadota</taxon>
        <taxon>Gammaproteobacteria</taxon>
        <taxon>Lysobacterales</taxon>
        <taxon>Rhodanobacteraceae</taxon>
        <taxon>Pseudolysobacter</taxon>
    </lineage>
</organism>
<dbReference type="RefSeq" id="WP_129836255.1">
    <property type="nucleotide sequence ID" value="NZ_CP035704.1"/>
</dbReference>
<keyword evidence="3" id="KW-1185">Reference proteome</keyword>
<evidence type="ECO:0000256" key="1">
    <source>
        <dbReference type="SAM" id="Phobius"/>
    </source>
</evidence>
<dbReference type="KEGG" id="xbc:ELE36_19415"/>
<feature type="transmembrane region" description="Helical" evidence="1">
    <location>
        <begin position="48"/>
        <end position="67"/>
    </location>
</feature>
<accession>A0A411HPE9</accession>
<evidence type="ECO:0000313" key="2">
    <source>
        <dbReference type="EMBL" id="QBB72363.1"/>
    </source>
</evidence>